<reference evidence="3 4" key="1">
    <citation type="submission" date="2024-01" db="EMBL/GenBank/DDBJ databases">
        <title>Genome assemblies of Stephania.</title>
        <authorList>
            <person name="Yang L."/>
        </authorList>
    </citation>
    <scope>NUCLEOTIDE SEQUENCE [LARGE SCALE GENOMIC DNA]</scope>
    <source>
        <strain evidence="3">YNDBR</strain>
        <tissue evidence="3">Leaf</tissue>
    </source>
</reference>
<organism evidence="3 4">
    <name type="scientific">Stephania yunnanensis</name>
    <dbReference type="NCBI Taxonomy" id="152371"/>
    <lineage>
        <taxon>Eukaryota</taxon>
        <taxon>Viridiplantae</taxon>
        <taxon>Streptophyta</taxon>
        <taxon>Embryophyta</taxon>
        <taxon>Tracheophyta</taxon>
        <taxon>Spermatophyta</taxon>
        <taxon>Magnoliopsida</taxon>
        <taxon>Ranunculales</taxon>
        <taxon>Menispermaceae</taxon>
        <taxon>Menispermoideae</taxon>
        <taxon>Cissampelideae</taxon>
        <taxon>Stephania</taxon>
    </lineage>
</organism>
<feature type="domain" description="DUF4057" evidence="2">
    <location>
        <begin position="108"/>
        <end position="369"/>
    </location>
</feature>
<feature type="compositionally biased region" description="Basic and acidic residues" evidence="1">
    <location>
        <begin position="219"/>
        <end position="237"/>
    </location>
</feature>
<gene>
    <name evidence="3" type="ORF">Syun_013621</name>
</gene>
<comment type="caution">
    <text evidence="3">The sequence shown here is derived from an EMBL/GenBank/DDBJ whole genome shotgun (WGS) entry which is preliminary data.</text>
</comment>
<accession>A0AAP0PB40</accession>
<name>A0AAP0PB40_9MAGN</name>
<evidence type="ECO:0000313" key="4">
    <source>
        <dbReference type="Proteomes" id="UP001420932"/>
    </source>
</evidence>
<dbReference type="AlphaFoldDB" id="A0AAP0PB40"/>
<dbReference type="Pfam" id="PF13266">
    <property type="entry name" value="DUF4057"/>
    <property type="match status" value="1"/>
</dbReference>
<evidence type="ECO:0000313" key="3">
    <source>
        <dbReference type="EMBL" id="KAK9134291.1"/>
    </source>
</evidence>
<dbReference type="PANTHER" id="PTHR31132:SF13">
    <property type="entry name" value="N-LYSINE METHYLTRANSFERASE"/>
    <property type="match status" value="1"/>
</dbReference>
<feature type="region of interest" description="Disordered" evidence="1">
    <location>
        <begin position="150"/>
        <end position="170"/>
    </location>
</feature>
<feature type="compositionally biased region" description="Polar residues" evidence="1">
    <location>
        <begin position="273"/>
        <end position="289"/>
    </location>
</feature>
<protein>
    <recommendedName>
        <fullName evidence="2">DUF4057 domain-containing protein</fullName>
    </recommendedName>
</protein>
<sequence>MLRDLLQVTRLLDQRYWLRQVIEKEMLKVEHPQELLEGAGDGVGPMVLISNLLVWPENQPAESPAVNSSGSAVRNNQVGGFLVEMWFSGEFWWSCDELRVCFFGMWFQPSDRIAKVIFGGQVTEEEAESLMKRKPCSGSKWKEMTGSGIFVPGSENGASDADSGNEAPNKTGLRMYQQTLSGMSQISFRADESISPKRPSTLTEVAKQRELSGNLDSESEARLKKQVSDVKNKELSGHDIFGPPPEVPSRPLAARSLGLKDGKDMGEPAPRNVRTSVKVSNPAGGQSNIMFSEETPVKSAKKIHNQKFQELTGNDIFKGEAPPGSVEKSLSVAKLREMSGSNIFADGKVEARDYYGGIRKPPGGESSISLV</sequence>
<dbReference type="EMBL" id="JBBNAF010000006">
    <property type="protein sequence ID" value="KAK9134291.1"/>
    <property type="molecule type" value="Genomic_DNA"/>
</dbReference>
<evidence type="ECO:0000256" key="1">
    <source>
        <dbReference type="SAM" id="MobiDB-lite"/>
    </source>
</evidence>
<dbReference type="PANTHER" id="PTHR31132">
    <property type="entry name" value="N-LYSINE METHYLTRANSFERASE"/>
    <property type="match status" value="1"/>
</dbReference>
<feature type="region of interest" description="Disordered" evidence="1">
    <location>
        <begin position="191"/>
        <end position="289"/>
    </location>
</feature>
<dbReference type="InterPro" id="IPR025131">
    <property type="entry name" value="DUF4057"/>
</dbReference>
<evidence type="ECO:0000259" key="2">
    <source>
        <dbReference type="Pfam" id="PF13266"/>
    </source>
</evidence>
<keyword evidence="4" id="KW-1185">Reference proteome</keyword>
<proteinExistence type="predicted"/>
<dbReference type="Proteomes" id="UP001420932">
    <property type="component" value="Unassembled WGS sequence"/>
</dbReference>